<sequence length="105" mass="11959">MHHQRLLKKLNNLCTQELQVVNKDGKVVACRSVCLAFSIDSFYYRNEYGTPEKCKPSLYSKIFKDACPCYYSYAFDMPPPLVNCASKEYVITLCPSAWGTDQASI</sequence>
<dbReference type="PIRSF" id="PIRSF002703">
    <property type="entry name" value="Thaumatin"/>
    <property type="match status" value="1"/>
</dbReference>
<organism evidence="1 2">
    <name type="scientific">Hibiscus sabdariffa</name>
    <name type="common">roselle</name>
    <dbReference type="NCBI Taxonomy" id="183260"/>
    <lineage>
        <taxon>Eukaryota</taxon>
        <taxon>Viridiplantae</taxon>
        <taxon>Streptophyta</taxon>
        <taxon>Embryophyta</taxon>
        <taxon>Tracheophyta</taxon>
        <taxon>Spermatophyta</taxon>
        <taxon>Magnoliopsida</taxon>
        <taxon>eudicotyledons</taxon>
        <taxon>Gunneridae</taxon>
        <taxon>Pentapetalae</taxon>
        <taxon>rosids</taxon>
        <taxon>malvids</taxon>
        <taxon>Malvales</taxon>
        <taxon>Malvaceae</taxon>
        <taxon>Malvoideae</taxon>
        <taxon>Hibiscus</taxon>
    </lineage>
</organism>
<dbReference type="Proteomes" id="UP001396334">
    <property type="component" value="Unassembled WGS sequence"/>
</dbReference>
<protein>
    <submittedName>
        <fullName evidence="1">Uncharacterized protein</fullName>
    </submittedName>
</protein>
<dbReference type="Pfam" id="PF00314">
    <property type="entry name" value="Thaumatin"/>
    <property type="match status" value="1"/>
</dbReference>
<evidence type="ECO:0000313" key="1">
    <source>
        <dbReference type="EMBL" id="KAK8998693.1"/>
    </source>
</evidence>
<proteinExistence type="predicted"/>
<dbReference type="SMART" id="SM00205">
    <property type="entry name" value="THN"/>
    <property type="match status" value="1"/>
</dbReference>
<dbReference type="InterPro" id="IPR037176">
    <property type="entry name" value="Osmotin/thaumatin-like_sf"/>
</dbReference>
<comment type="caution">
    <text evidence="1">The sequence shown here is derived from an EMBL/GenBank/DDBJ whole genome shotgun (WGS) entry which is preliminary data.</text>
</comment>
<dbReference type="EMBL" id="JBBPBN010000041">
    <property type="protein sequence ID" value="KAK8998693.1"/>
    <property type="molecule type" value="Genomic_DNA"/>
</dbReference>
<dbReference type="InterPro" id="IPR001938">
    <property type="entry name" value="Thaumatin"/>
</dbReference>
<dbReference type="SUPFAM" id="SSF49870">
    <property type="entry name" value="Osmotin, thaumatin-like protein"/>
    <property type="match status" value="1"/>
</dbReference>
<dbReference type="Gene3D" id="2.60.110.10">
    <property type="entry name" value="Thaumatin"/>
    <property type="match status" value="1"/>
</dbReference>
<name>A0ABR2QDE2_9ROSI</name>
<evidence type="ECO:0000313" key="2">
    <source>
        <dbReference type="Proteomes" id="UP001396334"/>
    </source>
</evidence>
<reference evidence="1 2" key="1">
    <citation type="journal article" date="2024" name="G3 (Bethesda)">
        <title>Genome assembly of Hibiscus sabdariffa L. provides insights into metabolisms of medicinal natural products.</title>
        <authorList>
            <person name="Kim T."/>
        </authorList>
    </citation>
    <scope>NUCLEOTIDE SEQUENCE [LARGE SCALE GENOMIC DNA]</scope>
    <source>
        <strain evidence="1">TK-2024</strain>
        <tissue evidence="1">Old leaves</tissue>
    </source>
</reference>
<dbReference type="PANTHER" id="PTHR31048">
    <property type="entry name" value="OS03G0233200 PROTEIN"/>
    <property type="match status" value="1"/>
</dbReference>
<dbReference type="PROSITE" id="PS51367">
    <property type="entry name" value="THAUMATIN_2"/>
    <property type="match status" value="1"/>
</dbReference>
<accession>A0ABR2QDE2</accession>
<gene>
    <name evidence="1" type="ORF">V6N11_084077</name>
</gene>
<keyword evidence="2" id="KW-1185">Reference proteome</keyword>